<keyword evidence="1" id="KW-0805">Transcription regulation</keyword>
<dbReference type="SUPFAM" id="SSF53697">
    <property type="entry name" value="SIS domain"/>
    <property type="match status" value="1"/>
</dbReference>
<organism evidence="6 11">
    <name type="scientific">Enterococcus faecalis</name>
    <name type="common">Streptococcus faecalis</name>
    <dbReference type="NCBI Taxonomy" id="1351"/>
    <lineage>
        <taxon>Bacteria</taxon>
        <taxon>Bacillati</taxon>
        <taxon>Bacillota</taxon>
        <taxon>Bacilli</taxon>
        <taxon>Lactobacillales</taxon>
        <taxon>Enterococcaceae</taxon>
        <taxon>Enterococcus</taxon>
    </lineage>
</organism>
<dbReference type="InterPro" id="IPR036388">
    <property type="entry name" value="WH-like_DNA-bd_sf"/>
</dbReference>
<keyword evidence="3" id="KW-0804">Transcription</keyword>
<dbReference type="Proteomes" id="UP001222182">
    <property type="component" value="Chromosome"/>
</dbReference>
<gene>
    <name evidence="6" type="ORF">DAI13_11360</name>
    <name evidence="7" type="ORF">H9Q64_10225</name>
    <name evidence="8" type="ORF">NCTC13379_01591</name>
    <name evidence="10" type="ORF">P0083_10765</name>
    <name evidence="9" type="ORF">P0D81_06520</name>
</gene>
<name>A0A1X3P2R7_ENTFL</name>
<proteinExistence type="predicted"/>
<dbReference type="EMBL" id="PZZH01000001">
    <property type="protein sequence ID" value="PTN78319.1"/>
    <property type="molecule type" value="Genomic_DNA"/>
</dbReference>
<evidence type="ECO:0000313" key="7">
    <source>
        <dbReference type="EMBL" id="QNP36847.1"/>
    </source>
</evidence>
<dbReference type="Pfam" id="PF01380">
    <property type="entry name" value="SIS"/>
    <property type="match status" value="1"/>
</dbReference>
<dbReference type="PANTHER" id="PTHR30514">
    <property type="entry name" value="GLUCOKINASE"/>
    <property type="match status" value="1"/>
</dbReference>
<dbReference type="InterPro" id="IPR035472">
    <property type="entry name" value="RpiR-like_SIS"/>
</dbReference>
<feature type="domain" description="HTH rpiR-type" evidence="4">
    <location>
        <begin position="1"/>
        <end position="75"/>
    </location>
</feature>
<evidence type="ECO:0000256" key="1">
    <source>
        <dbReference type="ARBA" id="ARBA00023015"/>
    </source>
</evidence>
<dbReference type="EMBL" id="CP119528">
    <property type="protein sequence ID" value="WER41807.1"/>
    <property type="molecule type" value="Genomic_DNA"/>
</dbReference>
<dbReference type="Proteomes" id="UP000244140">
    <property type="component" value="Unassembled WGS sequence"/>
</dbReference>
<reference evidence="8 12" key="2">
    <citation type="submission" date="2018-06" db="EMBL/GenBank/DDBJ databases">
        <authorList>
            <consortium name="Pathogen Informatics"/>
            <person name="Doyle S."/>
        </authorList>
    </citation>
    <scope>NUCLEOTIDE SEQUENCE [LARGE SCALE GENOMIC DNA]</scope>
    <source>
        <strain evidence="8 12">NCTC13379</strain>
    </source>
</reference>
<dbReference type="PANTHER" id="PTHR30514:SF21">
    <property type="entry name" value="RPIR-FAMILY TRANSCRIPTIONAL REGULATOR"/>
    <property type="match status" value="1"/>
</dbReference>
<evidence type="ECO:0000313" key="12">
    <source>
        <dbReference type="Proteomes" id="UP000254396"/>
    </source>
</evidence>
<dbReference type="PROSITE" id="PS51464">
    <property type="entry name" value="SIS"/>
    <property type="match status" value="1"/>
</dbReference>
<dbReference type="InterPro" id="IPR047640">
    <property type="entry name" value="RpiR-like"/>
</dbReference>
<dbReference type="GO" id="GO:0003677">
    <property type="term" value="F:DNA binding"/>
    <property type="evidence" value="ECO:0007669"/>
    <property type="project" value="UniProtKB-KW"/>
</dbReference>
<dbReference type="SUPFAM" id="SSF46689">
    <property type="entry name" value="Homeodomain-like"/>
    <property type="match status" value="1"/>
</dbReference>
<dbReference type="InterPro" id="IPR001347">
    <property type="entry name" value="SIS_dom"/>
</dbReference>
<evidence type="ECO:0000256" key="2">
    <source>
        <dbReference type="ARBA" id="ARBA00023125"/>
    </source>
</evidence>
<reference evidence="7 13" key="3">
    <citation type="submission" date="2020-08" db="EMBL/GenBank/DDBJ databases">
        <title>Enterococcus faecalis SF28073 genome assembly.</title>
        <authorList>
            <person name="Duerkop B.A."/>
            <person name="Johnson C.N."/>
        </authorList>
    </citation>
    <scope>NUCLEOTIDE SEQUENCE [LARGE SCALE GENOMIC DNA]</scope>
    <source>
        <strain evidence="7 13">SF28073</strain>
    </source>
</reference>
<dbReference type="GO" id="GO:1901135">
    <property type="term" value="P:carbohydrate derivative metabolic process"/>
    <property type="evidence" value="ECO:0007669"/>
    <property type="project" value="InterPro"/>
</dbReference>
<evidence type="ECO:0000313" key="11">
    <source>
        <dbReference type="Proteomes" id="UP000244140"/>
    </source>
</evidence>
<dbReference type="InterPro" id="IPR009057">
    <property type="entry name" value="Homeodomain-like_sf"/>
</dbReference>
<dbReference type="Pfam" id="PF01418">
    <property type="entry name" value="HTH_6"/>
    <property type="match status" value="1"/>
</dbReference>
<dbReference type="Proteomes" id="UP000254396">
    <property type="component" value="Unassembled WGS sequence"/>
</dbReference>
<evidence type="ECO:0000313" key="8">
    <source>
        <dbReference type="EMBL" id="STP65391.1"/>
    </source>
</evidence>
<dbReference type="EMBL" id="CP060804">
    <property type="protein sequence ID" value="QNP36847.1"/>
    <property type="molecule type" value="Genomic_DNA"/>
</dbReference>
<sequence>MDTEMLIDKYQLNDSEAAVLRFMDKNRDCLKSLGIREVAKASYVSTTAIINMAKKIGYSGYSELVFAYGNKHSSISFPENFSNEEKDEFIRLLSRYREKRIMVLGSGFSQNIANHFSEMLNLYGFRATANSHLEFLRENVEKDVLIFIVSNSGDTLRLAELVKLAKNHHIDLIAFVGEKKSKIGQLATLTISTETYNPQVVSEYQPNLFFGTALNQFELLLSEALKSIFI</sequence>
<dbReference type="PROSITE" id="PS51071">
    <property type="entry name" value="HTH_RPIR"/>
    <property type="match status" value="1"/>
</dbReference>
<evidence type="ECO:0000313" key="14">
    <source>
        <dbReference type="Proteomes" id="UP001221642"/>
    </source>
</evidence>
<reference evidence="9 14" key="4">
    <citation type="submission" date="2023-02" db="EMBL/GenBank/DDBJ databases">
        <title>Results of the 2020 Genomic Proficiency Test for the network of European Union Reference Laboratory for Antimicrobial Resistance assessing whole genome sequencing capacities.</title>
        <authorList>
            <person name="Hoffmann M."/>
            <person name="Luo Y."/>
            <person name="Sorensen L.H."/>
            <person name="Pedersen S.K."/>
            <person name="Hendriksen R.S."/>
        </authorList>
    </citation>
    <scope>NUCLEOTIDE SEQUENCE [LARGE SCALE GENOMIC DNA]</scope>
    <source>
        <strain evidence="9 14">GENOMIC22-006</strain>
    </source>
</reference>
<evidence type="ECO:0000259" key="4">
    <source>
        <dbReference type="PROSITE" id="PS51071"/>
    </source>
</evidence>
<dbReference type="InterPro" id="IPR046348">
    <property type="entry name" value="SIS_dom_sf"/>
</dbReference>
<dbReference type="InterPro" id="IPR000281">
    <property type="entry name" value="HTH_RpiR"/>
</dbReference>
<evidence type="ECO:0000313" key="15">
    <source>
        <dbReference type="Proteomes" id="UP001222182"/>
    </source>
</evidence>
<dbReference type="RefSeq" id="WP_002383568.1">
    <property type="nucleotide sequence ID" value="NZ_AP031218.1"/>
</dbReference>
<dbReference type="AlphaFoldDB" id="A0A1X3P2R7"/>
<dbReference type="EMBL" id="UGIX01000001">
    <property type="protein sequence ID" value="STP65391.1"/>
    <property type="molecule type" value="Genomic_DNA"/>
</dbReference>
<reference evidence="6 11" key="1">
    <citation type="submission" date="2018-04" db="EMBL/GenBank/DDBJ databases">
        <authorList>
            <person name="Van Tyne D."/>
        </authorList>
    </citation>
    <scope>NUCLEOTIDE SEQUENCE [LARGE SCALE GENOMIC DNA]</scope>
    <source>
        <strain evidence="6 11">B2535</strain>
    </source>
</reference>
<dbReference type="EMBL" id="CP119159">
    <property type="protein sequence ID" value="WEH23673.1"/>
    <property type="molecule type" value="Genomic_DNA"/>
</dbReference>
<evidence type="ECO:0000313" key="6">
    <source>
        <dbReference type="EMBL" id="PTN78319.1"/>
    </source>
</evidence>
<keyword evidence="2 8" id="KW-0238">DNA-binding</keyword>
<dbReference type="CDD" id="cd05013">
    <property type="entry name" value="SIS_RpiR"/>
    <property type="match status" value="1"/>
</dbReference>
<evidence type="ECO:0000313" key="9">
    <source>
        <dbReference type="EMBL" id="WEH23673.1"/>
    </source>
</evidence>
<evidence type="ECO:0000259" key="5">
    <source>
        <dbReference type="PROSITE" id="PS51464"/>
    </source>
</evidence>
<dbReference type="Proteomes" id="UP001221642">
    <property type="component" value="Chromosome"/>
</dbReference>
<accession>A0A1X3P2R7</accession>
<dbReference type="Gene3D" id="1.10.10.10">
    <property type="entry name" value="Winged helix-like DNA-binding domain superfamily/Winged helix DNA-binding domain"/>
    <property type="match status" value="1"/>
</dbReference>
<dbReference type="Gene3D" id="3.40.50.10490">
    <property type="entry name" value="Glucose-6-phosphate isomerase like protein, domain 1"/>
    <property type="match status" value="1"/>
</dbReference>
<protein>
    <submittedName>
        <fullName evidence="8">DNA-binding transcriptional repressor RpiR</fullName>
    </submittedName>
    <submittedName>
        <fullName evidence="6">MurR/RpiR family transcriptional regulator</fullName>
    </submittedName>
    <submittedName>
        <fullName evidence="9">SIS domain-containing protein</fullName>
    </submittedName>
</protein>
<evidence type="ECO:0000256" key="3">
    <source>
        <dbReference type="ARBA" id="ARBA00023163"/>
    </source>
</evidence>
<dbReference type="GO" id="GO:0097367">
    <property type="term" value="F:carbohydrate derivative binding"/>
    <property type="evidence" value="ECO:0007669"/>
    <property type="project" value="InterPro"/>
</dbReference>
<dbReference type="Proteomes" id="UP000516122">
    <property type="component" value="Chromosome"/>
</dbReference>
<reference evidence="10 15" key="5">
    <citation type="submission" date="2023-03" db="EMBL/GenBank/DDBJ databases">
        <title>Complete genome sequence of an Enterococcus faecalis urinary isolate.</title>
        <authorList>
            <person name="Brauer A.L."/>
            <person name="Armbruster C.E."/>
        </authorList>
    </citation>
    <scope>NUCLEOTIDE SEQUENCE [LARGE SCALE GENOMIC DNA]</scope>
    <source>
        <strain evidence="10 15">3143</strain>
    </source>
</reference>
<evidence type="ECO:0000313" key="13">
    <source>
        <dbReference type="Proteomes" id="UP000516122"/>
    </source>
</evidence>
<feature type="domain" description="SIS" evidence="5">
    <location>
        <begin position="89"/>
        <end position="227"/>
    </location>
</feature>
<dbReference type="GO" id="GO:0003700">
    <property type="term" value="F:DNA-binding transcription factor activity"/>
    <property type="evidence" value="ECO:0007669"/>
    <property type="project" value="InterPro"/>
</dbReference>
<evidence type="ECO:0000313" key="10">
    <source>
        <dbReference type="EMBL" id="WER41807.1"/>
    </source>
</evidence>